<keyword evidence="5" id="KW-1185">Reference proteome</keyword>
<name>A0ABM7X6A0_9BACT</name>
<reference evidence="5" key="1">
    <citation type="journal article" date="2022" name="Int. J. Syst. Evol. Microbiol.">
        <title>Anaeromyxobacter oryzae sp. nov., Anaeromyxobacter diazotrophicus sp. nov. and Anaeromyxobacter paludicola sp. nov., isolated from paddy soils.</title>
        <authorList>
            <person name="Itoh H."/>
            <person name="Xu Z."/>
            <person name="Mise K."/>
            <person name="Masuda Y."/>
            <person name="Ushijima N."/>
            <person name="Hayakawa C."/>
            <person name="Shiratori Y."/>
            <person name="Senoo K."/>
        </authorList>
    </citation>
    <scope>NUCLEOTIDE SEQUENCE [LARGE SCALE GENOMIC DNA]</scope>
    <source>
        <strain evidence="5">Red630</strain>
    </source>
</reference>
<dbReference type="Proteomes" id="UP001162734">
    <property type="component" value="Chromosome"/>
</dbReference>
<sequence>MTTVRLPDPGALLARRAARLAELAPEDASGFLAFCARLAAAQAAAAPELPAPAPALPSPGPRPPLDLAAWRDPAAPAASRAVAAALAGRPLPAPAREAARRVAAASDAELAALAERVLAGAPAPGELAAATFVAAGLQVAFARGAAALEASALAGGGAACPACGAPPAGATIEGDGRRLLWCGLCGTGWARARGACARCGAGDLEQLAVAGGGPGLVAEACRACRGYLKLAHLERRPRAEPVAEDLASPLLDALVAAEGWEPLGRSWLLPR</sequence>
<evidence type="ECO:0000256" key="1">
    <source>
        <dbReference type="ARBA" id="ARBA00022490"/>
    </source>
</evidence>
<dbReference type="RefSeq" id="WP_248343986.1">
    <property type="nucleotide sequence ID" value="NZ_AP025592.1"/>
</dbReference>
<protein>
    <recommendedName>
        <fullName evidence="6">Formate dehydrogenase accessory protein FdhE</fullName>
    </recommendedName>
</protein>
<evidence type="ECO:0000259" key="3">
    <source>
        <dbReference type="Pfam" id="PF24860"/>
    </source>
</evidence>
<dbReference type="Gene3D" id="3.90.1670.10">
    <property type="entry name" value="FdhE-like domain"/>
    <property type="match status" value="1"/>
</dbReference>
<dbReference type="SUPFAM" id="SSF144020">
    <property type="entry name" value="FdhE-like"/>
    <property type="match status" value="1"/>
</dbReference>
<gene>
    <name evidence="4" type="ORF">AMPC_04500</name>
</gene>
<dbReference type="InterPro" id="IPR056796">
    <property type="entry name" value="FdhE_C"/>
</dbReference>
<feature type="domain" description="FdhE C-terminal" evidence="3">
    <location>
        <begin position="215"/>
        <end position="268"/>
    </location>
</feature>
<dbReference type="PANTHER" id="PTHR37689">
    <property type="entry name" value="PROTEIN FDHE"/>
    <property type="match status" value="1"/>
</dbReference>
<evidence type="ECO:0008006" key="6">
    <source>
        <dbReference type="Google" id="ProtNLM"/>
    </source>
</evidence>
<dbReference type="Pfam" id="PF24860">
    <property type="entry name" value="FdhE_C"/>
    <property type="match status" value="1"/>
</dbReference>
<evidence type="ECO:0000313" key="5">
    <source>
        <dbReference type="Proteomes" id="UP001162734"/>
    </source>
</evidence>
<accession>A0ABM7X6A0</accession>
<dbReference type="PANTHER" id="PTHR37689:SF1">
    <property type="entry name" value="PROTEIN FDHE"/>
    <property type="match status" value="1"/>
</dbReference>
<dbReference type="Pfam" id="PF04216">
    <property type="entry name" value="FdhE_N"/>
    <property type="match status" value="1"/>
</dbReference>
<dbReference type="EMBL" id="AP025592">
    <property type="protein sequence ID" value="BDG07337.1"/>
    <property type="molecule type" value="Genomic_DNA"/>
</dbReference>
<organism evidence="4 5">
    <name type="scientific">Anaeromyxobacter paludicola</name>
    <dbReference type="NCBI Taxonomy" id="2918171"/>
    <lineage>
        <taxon>Bacteria</taxon>
        <taxon>Pseudomonadati</taxon>
        <taxon>Myxococcota</taxon>
        <taxon>Myxococcia</taxon>
        <taxon>Myxococcales</taxon>
        <taxon>Cystobacterineae</taxon>
        <taxon>Anaeromyxobacteraceae</taxon>
        <taxon>Anaeromyxobacter</taxon>
    </lineage>
</organism>
<dbReference type="InterPro" id="IPR006452">
    <property type="entry name" value="Formate_DH_accessory"/>
</dbReference>
<dbReference type="InterPro" id="IPR056774">
    <property type="entry name" value="FdhE_N"/>
</dbReference>
<feature type="domain" description="FdhE N-terminal" evidence="2">
    <location>
        <begin position="3"/>
        <end position="154"/>
    </location>
</feature>
<keyword evidence="1" id="KW-0963">Cytoplasm</keyword>
<evidence type="ECO:0000313" key="4">
    <source>
        <dbReference type="EMBL" id="BDG07337.1"/>
    </source>
</evidence>
<dbReference type="InterPro" id="IPR024064">
    <property type="entry name" value="FdhE-like_sf"/>
</dbReference>
<proteinExistence type="predicted"/>
<evidence type="ECO:0000259" key="2">
    <source>
        <dbReference type="Pfam" id="PF04216"/>
    </source>
</evidence>